<gene>
    <name evidence="2" type="ORF">AMS68_000093</name>
</gene>
<dbReference type="OrthoDB" id="4869816at2759"/>
<accession>A0A6H0XIN1</accession>
<feature type="region of interest" description="Disordered" evidence="1">
    <location>
        <begin position="58"/>
        <end position="77"/>
    </location>
</feature>
<keyword evidence="3" id="KW-1185">Reference proteome</keyword>
<dbReference type="EMBL" id="CP051139">
    <property type="protein sequence ID" value="QIW94575.1"/>
    <property type="molecule type" value="Genomic_DNA"/>
</dbReference>
<sequence length="295" mass="33556">MSGAQPYWPQGWSRDRLVNASGDELGTIPPEESDRMFDSLRAALGTEGYKALVKEISDNEEERERQEAATTGQSANFLDQFSPEDRVPLLRSLRQWCPEGPYGWVVYRSCCYDDELKWRQFRNKFDQCIDSSFEPHIDVPGIREVKERFEVRWVEEKLLDVDSIAAHYRELEPTLPQGLRQAMCLSIGDAELQSVLDSPIPTPNPVHEQLLIPYVLGIDMMAGENAVNDEFDAQEHGWRTSYRVAVSALTRSLLINMLDTSMSPRELSVGVSENKIWLDDSGRYGIFTMGVSQSD</sequence>
<name>A0A6H0XIN1_9PEZI</name>
<protein>
    <submittedName>
        <fullName evidence="2">Uncharacterized protein</fullName>
    </submittedName>
</protein>
<dbReference type="Proteomes" id="UP000503462">
    <property type="component" value="Chromosome 1"/>
</dbReference>
<organism evidence="2 3">
    <name type="scientific">Peltaster fructicola</name>
    <dbReference type="NCBI Taxonomy" id="286661"/>
    <lineage>
        <taxon>Eukaryota</taxon>
        <taxon>Fungi</taxon>
        <taxon>Dikarya</taxon>
        <taxon>Ascomycota</taxon>
        <taxon>Pezizomycotina</taxon>
        <taxon>Dothideomycetes</taxon>
        <taxon>Dothideomycetes incertae sedis</taxon>
        <taxon>Peltaster</taxon>
    </lineage>
</organism>
<evidence type="ECO:0000313" key="2">
    <source>
        <dbReference type="EMBL" id="QIW94575.1"/>
    </source>
</evidence>
<evidence type="ECO:0000256" key="1">
    <source>
        <dbReference type="SAM" id="MobiDB-lite"/>
    </source>
</evidence>
<dbReference type="AlphaFoldDB" id="A0A6H0XIN1"/>
<feature type="compositionally biased region" description="Basic and acidic residues" evidence="1">
    <location>
        <begin position="58"/>
        <end position="67"/>
    </location>
</feature>
<evidence type="ECO:0000313" key="3">
    <source>
        <dbReference type="Proteomes" id="UP000503462"/>
    </source>
</evidence>
<proteinExistence type="predicted"/>
<reference evidence="2 3" key="1">
    <citation type="journal article" date="2016" name="Sci. Rep.">
        <title>Peltaster fructicola genome reveals evolution from an invasive phytopathogen to an ectophytic parasite.</title>
        <authorList>
            <person name="Xu C."/>
            <person name="Chen H."/>
            <person name="Gleason M.L."/>
            <person name="Xu J.R."/>
            <person name="Liu H."/>
            <person name="Zhang R."/>
            <person name="Sun G."/>
        </authorList>
    </citation>
    <scope>NUCLEOTIDE SEQUENCE [LARGE SCALE GENOMIC DNA]</scope>
    <source>
        <strain evidence="2 3">LNHT1506</strain>
    </source>
</reference>